<feature type="domain" description="N-acyl amino acid synthase FeeM catalytic core" evidence="1">
    <location>
        <begin position="56"/>
        <end position="215"/>
    </location>
</feature>
<dbReference type="Gene3D" id="3.40.630.30">
    <property type="match status" value="1"/>
</dbReference>
<name>A0A840BNV6_9RHOO</name>
<dbReference type="SUPFAM" id="SSF55729">
    <property type="entry name" value="Acyl-CoA N-acyltransferases (Nat)"/>
    <property type="match status" value="1"/>
</dbReference>
<organism evidence="2 3">
    <name type="scientific">Niveibacterium umoris</name>
    <dbReference type="NCBI Taxonomy" id="1193620"/>
    <lineage>
        <taxon>Bacteria</taxon>
        <taxon>Pseudomonadati</taxon>
        <taxon>Pseudomonadota</taxon>
        <taxon>Betaproteobacteria</taxon>
        <taxon>Rhodocyclales</taxon>
        <taxon>Rhodocyclaceae</taxon>
        <taxon>Niveibacterium</taxon>
    </lineage>
</organism>
<evidence type="ECO:0000259" key="1">
    <source>
        <dbReference type="Pfam" id="PF21926"/>
    </source>
</evidence>
<comment type="caution">
    <text evidence="2">The sequence shown here is derived from an EMBL/GenBank/DDBJ whole genome shotgun (WGS) entry which is preliminary data.</text>
</comment>
<proteinExistence type="predicted"/>
<dbReference type="InterPro" id="IPR054597">
    <property type="entry name" value="FeeM_cat"/>
</dbReference>
<dbReference type="Pfam" id="PF21926">
    <property type="entry name" value="FeeM"/>
    <property type="match status" value="1"/>
</dbReference>
<reference evidence="2 3" key="1">
    <citation type="submission" date="2020-08" db="EMBL/GenBank/DDBJ databases">
        <title>Genomic Encyclopedia of Type Strains, Phase IV (KMG-IV): sequencing the most valuable type-strain genomes for metagenomic binning, comparative biology and taxonomic classification.</title>
        <authorList>
            <person name="Goeker M."/>
        </authorList>
    </citation>
    <scope>NUCLEOTIDE SEQUENCE [LARGE SCALE GENOMIC DNA]</scope>
    <source>
        <strain evidence="2 3">DSM 106739</strain>
    </source>
</reference>
<dbReference type="InterPro" id="IPR016181">
    <property type="entry name" value="Acyl_CoA_acyltransferase"/>
</dbReference>
<protein>
    <recommendedName>
        <fullName evidence="1">N-acyl amino acid synthase FeeM catalytic core domain-containing protein</fullName>
    </recommendedName>
</protein>
<sequence length="443" mass="50855">MKRRIRNLARKTMRLAAALLPRGSRNALLRNAVRCEDAPPDNLVFKLAETREELEACFELLHEAYVGAGFMEPDESGMRVTLYHALPTTTTLLAKYDDQVVGTISLIRESALGFPLQKIFDIDAIRAKGGNIAEVSALAVHKRFRMRGGLVLFPLMKFMREYAVKYFDTRHLVIAVNPRHIPMYEGLLCFRRLKQNPVAHYDFVNGAPAVGAHLDLHEMPELYRRAYAHQPPSKNLHRYFLELKLPHFRFPDKRFFTTNDPVMTPALINYFFNQRTDAFRKATQREKVLLHGIYDLPAYKAYLPPLPDDSYRTELKRRQHQRFSVMCPAGFHVRVGEGLRSRVFPMRVIECSRTGFRAQCEEPIPVDMEGVAFVELGEADRCMLRAKVLRHGRSSETIAMFKLVEPDPVWLKFVRALRMARTHSELGDATQFAEQRAAATVPA</sequence>
<accession>A0A840BNV6</accession>
<gene>
    <name evidence="2" type="ORF">GGR36_004026</name>
</gene>
<dbReference type="RefSeq" id="WP_183637653.1">
    <property type="nucleotide sequence ID" value="NZ_BAABLE010000008.1"/>
</dbReference>
<dbReference type="Proteomes" id="UP000561045">
    <property type="component" value="Unassembled WGS sequence"/>
</dbReference>
<keyword evidence="3" id="KW-1185">Reference proteome</keyword>
<dbReference type="AlphaFoldDB" id="A0A840BNV6"/>
<evidence type="ECO:0000313" key="2">
    <source>
        <dbReference type="EMBL" id="MBB4014670.1"/>
    </source>
</evidence>
<dbReference type="EMBL" id="JACIET010000003">
    <property type="protein sequence ID" value="MBB4014670.1"/>
    <property type="molecule type" value="Genomic_DNA"/>
</dbReference>
<evidence type="ECO:0000313" key="3">
    <source>
        <dbReference type="Proteomes" id="UP000561045"/>
    </source>
</evidence>